<dbReference type="STRING" id="1774969.AUC69_07155"/>
<evidence type="ECO:0000259" key="1">
    <source>
        <dbReference type="PROSITE" id="PS50112"/>
    </source>
</evidence>
<name>A0A1E3W645_9HYPH</name>
<proteinExistence type="predicted"/>
<dbReference type="InterPro" id="IPR052155">
    <property type="entry name" value="Biofilm_reg_signaling"/>
</dbReference>
<evidence type="ECO:0000259" key="2">
    <source>
        <dbReference type="PROSITE" id="PS50113"/>
    </source>
</evidence>
<evidence type="ECO:0000259" key="3">
    <source>
        <dbReference type="PROSITE" id="PS50887"/>
    </source>
</evidence>
<dbReference type="InterPro" id="IPR000160">
    <property type="entry name" value="GGDEF_dom"/>
</dbReference>
<dbReference type="PROSITE" id="PS50112">
    <property type="entry name" value="PAS"/>
    <property type="match status" value="2"/>
</dbReference>
<dbReference type="SMART" id="SM00086">
    <property type="entry name" value="PAC"/>
    <property type="match status" value="2"/>
</dbReference>
<dbReference type="Pfam" id="PF00989">
    <property type="entry name" value="PAS"/>
    <property type="match status" value="1"/>
</dbReference>
<dbReference type="PROSITE" id="PS50887">
    <property type="entry name" value="GGDEF"/>
    <property type="match status" value="1"/>
</dbReference>
<accession>A0A1E3W645</accession>
<dbReference type="Pfam" id="PF08447">
    <property type="entry name" value="PAS_3"/>
    <property type="match status" value="1"/>
</dbReference>
<evidence type="ECO:0008006" key="6">
    <source>
        <dbReference type="Google" id="ProtNLM"/>
    </source>
</evidence>
<evidence type="ECO:0000313" key="4">
    <source>
        <dbReference type="EMBL" id="ODS01279.1"/>
    </source>
</evidence>
<dbReference type="SMART" id="SM00091">
    <property type="entry name" value="PAS"/>
    <property type="match status" value="2"/>
</dbReference>
<feature type="domain" description="GGDEF" evidence="3">
    <location>
        <begin position="321"/>
        <end position="456"/>
    </location>
</feature>
<dbReference type="PANTHER" id="PTHR44757">
    <property type="entry name" value="DIGUANYLATE CYCLASE DGCP"/>
    <property type="match status" value="1"/>
</dbReference>
<gene>
    <name evidence="4" type="ORF">AUC69_07155</name>
</gene>
<dbReference type="InterPro" id="IPR029787">
    <property type="entry name" value="Nucleotide_cyclase"/>
</dbReference>
<dbReference type="OrthoDB" id="2489132at2"/>
<sequence length="470" mass="52493">MATARIELLTEILVESDELTTSLTSDSGPASTPLIAPLLDAIDTVVFVTDPNGTLRYVNAAWARLTGFSLQETRTLPQSSYLHPQDQERWLRFLDARKHDPQRTAALVLRFLTSSGETIHLEAGAQAVVADNGRCMGFVGTLSDVGSRVQAEGLKEASHRTLETLINNLPGLVYRCRNNRQWTMEYMSKGCEVLTGYPPEAVVNSERLTYADLIVPEDQEQVWENVQASLREHRPFELMYRIRTARGEEKWVLERGRGNFSTSGELLGVEGFITDITRERHEQLRLRSDSLYDPETHLPTQTLFLDRLEMALRRMKLNPSDDFIVLVVHLDQFAKWRETLAVNSRERALFDVGRRIDSVLSPVDSLCLWNRNEFAVLHEGAVGDDNVNAKDLAGKIRQELRAPVVDGSSEMFLTTSIGAVTGLTGDESAEDVVHFASTAAARARNAGIGRVEVADMGEGLKKRRSTSAKR</sequence>
<reference evidence="4 5" key="1">
    <citation type="journal article" date="2016" name="Environ. Microbiol.">
        <title>New Methyloceanibacter diversity from North Sea sediments includes methanotroph containing solely the soluble methane monooxygenase.</title>
        <authorList>
            <person name="Vekeman B."/>
            <person name="Kerckhof F.M."/>
            <person name="Cremers G."/>
            <person name="de Vos P."/>
            <person name="Vandamme P."/>
            <person name="Boon N."/>
            <person name="Op den Camp H.J."/>
            <person name="Heylen K."/>
        </authorList>
    </citation>
    <scope>NUCLEOTIDE SEQUENCE [LARGE SCALE GENOMIC DNA]</scope>
    <source>
        <strain evidence="4 5">R-67175</strain>
    </source>
</reference>
<dbReference type="GO" id="GO:0006355">
    <property type="term" value="P:regulation of DNA-templated transcription"/>
    <property type="evidence" value="ECO:0007669"/>
    <property type="project" value="InterPro"/>
</dbReference>
<dbReference type="RefSeq" id="WP_069440885.1">
    <property type="nucleotide sequence ID" value="NZ_LPWF01000009.1"/>
</dbReference>
<dbReference type="CDD" id="cd00130">
    <property type="entry name" value="PAS"/>
    <property type="match status" value="2"/>
</dbReference>
<protein>
    <recommendedName>
        <fullName evidence="6">Diguanylate cyclase</fullName>
    </recommendedName>
</protein>
<dbReference type="SUPFAM" id="SSF55073">
    <property type="entry name" value="Nucleotide cyclase"/>
    <property type="match status" value="1"/>
</dbReference>
<feature type="domain" description="PAC" evidence="2">
    <location>
        <begin position="236"/>
        <end position="288"/>
    </location>
</feature>
<dbReference type="SUPFAM" id="SSF55785">
    <property type="entry name" value="PYP-like sensor domain (PAS domain)"/>
    <property type="match status" value="2"/>
</dbReference>
<evidence type="ECO:0000313" key="5">
    <source>
        <dbReference type="Proteomes" id="UP000094472"/>
    </source>
</evidence>
<dbReference type="SMART" id="SM00267">
    <property type="entry name" value="GGDEF"/>
    <property type="match status" value="1"/>
</dbReference>
<dbReference type="Gene3D" id="3.30.70.270">
    <property type="match status" value="1"/>
</dbReference>
<dbReference type="InterPro" id="IPR001610">
    <property type="entry name" value="PAC"/>
</dbReference>
<dbReference type="InterPro" id="IPR000014">
    <property type="entry name" value="PAS"/>
</dbReference>
<dbReference type="InterPro" id="IPR013767">
    <property type="entry name" value="PAS_fold"/>
</dbReference>
<dbReference type="InterPro" id="IPR043128">
    <property type="entry name" value="Rev_trsase/Diguanyl_cyclase"/>
</dbReference>
<dbReference type="PROSITE" id="PS50113">
    <property type="entry name" value="PAC"/>
    <property type="match status" value="1"/>
</dbReference>
<dbReference type="EMBL" id="LPWF01000009">
    <property type="protein sequence ID" value="ODS01279.1"/>
    <property type="molecule type" value="Genomic_DNA"/>
</dbReference>
<dbReference type="Pfam" id="PF00990">
    <property type="entry name" value="GGDEF"/>
    <property type="match status" value="1"/>
</dbReference>
<dbReference type="Proteomes" id="UP000094472">
    <property type="component" value="Unassembled WGS sequence"/>
</dbReference>
<dbReference type="AlphaFoldDB" id="A0A1E3W645"/>
<keyword evidence="5" id="KW-1185">Reference proteome</keyword>
<comment type="caution">
    <text evidence="4">The sequence shown here is derived from an EMBL/GenBank/DDBJ whole genome shotgun (WGS) entry which is preliminary data.</text>
</comment>
<feature type="domain" description="PAS" evidence="1">
    <location>
        <begin position="31"/>
        <end position="88"/>
    </location>
</feature>
<dbReference type="InterPro" id="IPR000700">
    <property type="entry name" value="PAS-assoc_C"/>
</dbReference>
<dbReference type="Gene3D" id="3.30.450.20">
    <property type="entry name" value="PAS domain"/>
    <property type="match status" value="2"/>
</dbReference>
<dbReference type="InterPro" id="IPR013655">
    <property type="entry name" value="PAS_fold_3"/>
</dbReference>
<feature type="domain" description="PAS" evidence="1">
    <location>
        <begin position="158"/>
        <end position="233"/>
    </location>
</feature>
<dbReference type="NCBIfam" id="TIGR00229">
    <property type="entry name" value="sensory_box"/>
    <property type="match status" value="2"/>
</dbReference>
<organism evidence="4 5">
    <name type="scientific">Methyloceanibacter superfactus</name>
    <dbReference type="NCBI Taxonomy" id="1774969"/>
    <lineage>
        <taxon>Bacteria</taxon>
        <taxon>Pseudomonadati</taxon>
        <taxon>Pseudomonadota</taxon>
        <taxon>Alphaproteobacteria</taxon>
        <taxon>Hyphomicrobiales</taxon>
        <taxon>Hyphomicrobiaceae</taxon>
        <taxon>Methyloceanibacter</taxon>
    </lineage>
</organism>
<dbReference type="InterPro" id="IPR035965">
    <property type="entry name" value="PAS-like_dom_sf"/>
</dbReference>
<dbReference type="PANTHER" id="PTHR44757:SF2">
    <property type="entry name" value="BIOFILM ARCHITECTURE MAINTENANCE PROTEIN MBAA"/>
    <property type="match status" value="1"/>
</dbReference>